<evidence type="ECO:0000313" key="3">
    <source>
        <dbReference type="EMBL" id="KAK0413717.1"/>
    </source>
</evidence>
<accession>A0AA39LXY9</accession>
<dbReference type="PANTHER" id="PTHR11733">
    <property type="entry name" value="ZINC METALLOPROTEASE FAMILY M13 NEPRILYSIN-RELATED"/>
    <property type="match status" value="1"/>
</dbReference>
<feature type="signal peptide" evidence="1">
    <location>
        <begin position="1"/>
        <end position="15"/>
    </location>
</feature>
<dbReference type="Gene3D" id="3.40.390.10">
    <property type="entry name" value="Collagenase (Catalytic Domain)"/>
    <property type="match status" value="3"/>
</dbReference>
<dbReference type="PANTHER" id="PTHR11733:SF208">
    <property type="entry name" value="PEPTIDASE M13 C-TERMINAL DOMAIN-CONTAINING PROTEIN"/>
    <property type="match status" value="1"/>
</dbReference>
<name>A0AA39LXY9_9BILA</name>
<feature type="chain" id="PRO_5041372083" description="Peptidase M13 C-terminal domain-containing protein" evidence="1">
    <location>
        <begin position="16"/>
        <end position="1741"/>
    </location>
</feature>
<sequence>MNLLVPLLLLSGTSAFVRTFLGIHDALEIAVGIHQALEMAAGIREVFKKADGIHQAPKEAVGILQALKKAAGILQALKKAVGILQAPKKAVGILQAPKEAVGILQALKKAVGIHQALKMAVGIHQALKMAAGIHDPCNDFTEAICAAKELRPLKLKQEYEDTLLSAFSNYEIDDVTQELFDAVKGFSVREPCQPMPKKPNGKRDRAEFVGQLSAYGMMPISVKIDPSSKTVELRLQNNTATPPTPHHPQRIYGFETTTVPVKDLPEHLKYFLFAYFETVDVENRFHAEEFDVAFEKDVEEFSEFTESSLVFKSLVEIEHLRNFNFHGLSAVSALRNSRFLAIGLHFDEMDWISAESKEKLKNVHTIDDYLFGPSEKFLNQTMVDKALKFYQDYFRKMRPFADENMKKLAVRPHCKPAYYETLLKQHTEKFITFSFGYLSVNECKPIYYDRVFRVADAAFRLYYNYDFGHYSDKASYSFNFFANRAFNNLHGNKLVFGYPFIFGYQRRDLSLGYLYGSIGRVIAHEIFHSYGVNEIMTDGVKDIFDNRIYQSGISCVRNYYSSFAHPQFGAPNGTLKANEGFADLHAAMAIYGLVTRGNLMDYNSTHQSPIRNIYDVMRDVFIGTGSFYCDEYLYERANPDVQKGNLLNFPHPRHAIRMNAIFKQLPMFTKMFQCKPGDANYRADNLCNAFPTIGKPKLFEFDVAYEKDVYYRIGFQDRSFKSFLSEEELIETDIRTPKQRNYITHPITYLQHSFASRAYSNLLISSILLKKDPTLVHNPELVAELRTMAKNILEEIRIHIDEVNWISPASKEKLKNIHTLDDFIFGPSEKFLNETMVDTALQFYQDYFRKMRPFMEDIMKSFGYLSVNECKPVYYDRVFRVADAAFRLYYRYDFGHYGDKAPYSLSFFANNAFNNNLENKLVFGYPYIFGYHRRHHTLGYLYGSIGRVIAHEIFHSYGVRRILTDGVKDVFDNRIYQSGISCVRNYYGSFAHPQFGAPNGTLKANEGFADLHAARAIYGLVTRGNLMDYNSTHQSPIRNIHAVVRGVFYGMAGFDCDAYLNERANPELERANLLNIPHPRSSIRMNAIFKQLPVFTKMFRCKPGDANYRADNLCNAFPTIRKPKLFSFPNRKVTLKAAVMSGLLTILLLSTAIAFGFNSELDFLDEGLAPWDTRDILYSGPDPCDDVSKFVCSKQSLSVKLQEEYQKRIDYIFKDYPLDDVTKELYDSLKDAEDETKNCNWNPVVQEGRGKAAYLGYLAAYGLGDILARIRVGVKVIEVRARDMTIPRQEHDTITTRFRDLPRDMRVFVSTFFGLLDFENRFDIDDFDVIYEKGINFDERAFKSLYSDGILPSSVSNNVTNSEKNESMIMTFQKSKFLGAYTNLLISSVLLKVDPKLVHDRDLVGDLRAITKNILSEIERHFEEITWISQESKDKLKNLHTIDDYIFGPSEKFLNQTMVDTALKFFQEFFRKSRPFSERNMKKLGVPLECKVPYYEAMFRMADQAFQLYYDYDFEHYKPMYDAFSFYDCNAYNALLEKKLVFGLPMIYGYRRHLPLGYLYGSVGLLIAHETFHSYGTSQINVNGVDDVFSSSIYQSSISCIKDYYGSFVDSKFGKPNGTRKANEGFADLHAGRTIVRLIKRGNLRHTWLSLPAVRKDLKDAFLGIASFDCESYRKEQEDDDYRKKSVEKIHPRSSIRMNAILKQMPEFTELYHCQPGDRNYRTEEICDAFPVHHPSVWFQK</sequence>
<dbReference type="PROSITE" id="PS51885">
    <property type="entry name" value="NEPRILYSIN"/>
    <property type="match status" value="1"/>
</dbReference>
<gene>
    <name evidence="3" type="ORF">QR680_006957</name>
</gene>
<dbReference type="Pfam" id="PF01431">
    <property type="entry name" value="Peptidase_M13"/>
    <property type="match status" value="3"/>
</dbReference>
<dbReference type="InterPro" id="IPR018497">
    <property type="entry name" value="Peptidase_M13_C"/>
</dbReference>
<dbReference type="EMBL" id="JAUCMV010000003">
    <property type="protein sequence ID" value="KAK0413717.1"/>
    <property type="molecule type" value="Genomic_DNA"/>
</dbReference>
<evidence type="ECO:0000313" key="4">
    <source>
        <dbReference type="Proteomes" id="UP001175271"/>
    </source>
</evidence>
<organism evidence="3 4">
    <name type="scientific">Steinernema hermaphroditum</name>
    <dbReference type="NCBI Taxonomy" id="289476"/>
    <lineage>
        <taxon>Eukaryota</taxon>
        <taxon>Metazoa</taxon>
        <taxon>Ecdysozoa</taxon>
        <taxon>Nematoda</taxon>
        <taxon>Chromadorea</taxon>
        <taxon>Rhabditida</taxon>
        <taxon>Tylenchina</taxon>
        <taxon>Panagrolaimomorpha</taxon>
        <taxon>Strongyloidoidea</taxon>
        <taxon>Steinernematidae</taxon>
        <taxon>Steinernema</taxon>
    </lineage>
</organism>
<dbReference type="SUPFAM" id="SSF55486">
    <property type="entry name" value="Metalloproteases ('zincins'), catalytic domain"/>
    <property type="match status" value="3"/>
</dbReference>
<proteinExistence type="predicted"/>
<reference evidence="3" key="1">
    <citation type="submission" date="2023-06" db="EMBL/GenBank/DDBJ databases">
        <title>Genomic analysis of the entomopathogenic nematode Steinernema hermaphroditum.</title>
        <authorList>
            <person name="Schwarz E.M."/>
            <person name="Heppert J.K."/>
            <person name="Baniya A."/>
            <person name="Schwartz H.T."/>
            <person name="Tan C.-H."/>
            <person name="Antoshechkin I."/>
            <person name="Sternberg P.W."/>
            <person name="Goodrich-Blair H."/>
            <person name="Dillman A.R."/>
        </authorList>
    </citation>
    <scope>NUCLEOTIDE SEQUENCE</scope>
    <source>
        <strain evidence="3">PS9179</strain>
        <tissue evidence="3">Whole animal</tissue>
    </source>
</reference>
<feature type="domain" description="Peptidase M13 C-terminal" evidence="2">
    <location>
        <begin position="514"/>
        <end position="683"/>
    </location>
</feature>
<evidence type="ECO:0000259" key="2">
    <source>
        <dbReference type="Pfam" id="PF01431"/>
    </source>
</evidence>
<dbReference type="Proteomes" id="UP001175271">
    <property type="component" value="Unassembled WGS sequence"/>
</dbReference>
<keyword evidence="4" id="KW-1185">Reference proteome</keyword>
<dbReference type="InterPro" id="IPR000718">
    <property type="entry name" value="Peptidase_M13"/>
</dbReference>
<comment type="caution">
    <text evidence="3">The sequence shown here is derived from an EMBL/GenBank/DDBJ whole genome shotgun (WGS) entry which is preliminary data.</text>
</comment>
<feature type="domain" description="Peptidase M13 C-terminal" evidence="2">
    <location>
        <begin position="1553"/>
        <end position="1724"/>
    </location>
</feature>
<dbReference type="GO" id="GO:0016485">
    <property type="term" value="P:protein processing"/>
    <property type="evidence" value="ECO:0007669"/>
    <property type="project" value="TreeGrafter"/>
</dbReference>
<evidence type="ECO:0000256" key="1">
    <source>
        <dbReference type="SAM" id="SignalP"/>
    </source>
</evidence>
<keyword evidence="1" id="KW-0732">Signal</keyword>
<protein>
    <recommendedName>
        <fullName evidence="2">Peptidase M13 C-terminal domain-containing protein</fullName>
    </recommendedName>
</protein>
<dbReference type="InterPro" id="IPR024079">
    <property type="entry name" value="MetalloPept_cat_dom_sf"/>
</dbReference>
<dbReference type="GO" id="GO:0004222">
    <property type="term" value="F:metalloendopeptidase activity"/>
    <property type="evidence" value="ECO:0007669"/>
    <property type="project" value="InterPro"/>
</dbReference>
<dbReference type="GO" id="GO:0005886">
    <property type="term" value="C:plasma membrane"/>
    <property type="evidence" value="ECO:0007669"/>
    <property type="project" value="TreeGrafter"/>
</dbReference>
<feature type="domain" description="Peptidase M13 C-terminal" evidence="2">
    <location>
        <begin position="911"/>
        <end position="1110"/>
    </location>
</feature>